<protein>
    <submittedName>
        <fullName evidence="1">Uncharacterized protein</fullName>
    </submittedName>
</protein>
<dbReference type="Proteomes" id="UP000737018">
    <property type="component" value="Unassembled WGS sequence"/>
</dbReference>
<dbReference type="EMBL" id="JRKL02012728">
    <property type="protein sequence ID" value="KAF3943968.1"/>
    <property type="molecule type" value="Genomic_DNA"/>
</dbReference>
<dbReference type="AlphaFoldDB" id="A0A8J4Q6I5"/>
<organism evidence="1 2">
    <name type="scientific">Castanea mollissima</name>
    <name type="common">Chinese chestnut</name>
    <dbReference type="NCBI Taxonomy" id="60419"/>
    <lineage>
        <taxon>Eukaryota</taxon>
        <taxon>Viridiplantae</taxon>
        <taxon>Streptophyta</taxon>
        <taxon>Embryophyta</taxon>
        <taxon>Tracheophyta</taxon>
        <taxon>Spermatophyta</taxon>
        <taxon>Magnoliopsida</taxon>
        <taxon>eudicotyledons</taxon>
        <taxon>Gunneridae</taxon>
        <taxon>Pentapetalae</taxon>
        <taxon>rosids</taxon>
        <taxon>fabids</taxon>
        <taxon>Fagales</taxon>
        <taxon>Fagaceae</taxon>
        <taxon>Castanea</taxon>
    </lineage>
</organism>
<sequence length="90" mass="9895">MKTPDPSFPRRTAYLSRIRVKNIYPQSSAIQALAISSCFVDSPRYSVPGSQPSPRCPKISLIHIWPSQHSPAALGAGQMQQYFGIFGCIS</sequence>
<keyword evidence="2" id="KW-1185">Reference proteome</keyword>
<comment type="caution">
    <text evidence="1">The sequence shown here is derived from an EMBL/GenBank/DDBJ whole genome shotgun (WGS) entry which is preliminary data.</text>
</comment>
<gene>
    <name evidence="1" type="ORF">CMV_029522</name>
</gene>
<proteinExistence type="predicted"/>
<evidence type="ECO:0000313" key="2">
    <source>
        <dbReference type="Proteomes" id="UP000737018"/>
    </source>
</evidence>
<reference evidence="1" key="1">
    <citation type="submission" date="2020-03" db="EMBL/GenBank/DDBJ databases">
        <title>Castanea mollissima Vanexum genome sequencing.</title>
        <authorList>
            <person name="Staton M."/>
        </authorList>
    </citation>
    <scope>NUCLEOTIDE SEQUENCE</scope>
    <source>
        <tissue evidence="1">Leaf</tissue>
    </source>
</reference>
<accession>A0A8J4Q6I5</accession>
<name>A0A8J4Q6I5_9ROSI</name>
<evidence type="ECO:0000313" key="1">
    <source>
        <dbReference type="EMBL" id="KAF3943968.1"/>
    </source>
</evidence>